<organism evidence="1">
    <name type="scientific">Siphoviridae sp. ctdHi7</name>
    <dbReference type="NCBI Taxonomy" id="2825577"/>
    <lineage>
        <taxon>Viruses</taxon>
        <taxon>Duplodnaviria</taxon>
        <taxon>Heunggongvirae</taxon>
        <taxon>Uroviricota</taxon>
        <taxon>Caudoviricetes</taxon>
    </lineage>
</organism>
<proteinExistence type="predicted"/>
<protein>
    <submittedName>
        <fullName evidence="1">Uncharacterized protein</fullName>
    </submittedName>
</protein>
<dbReference type="EMBL" id="BK015985">
    <property type="protein sequence ID" value="DAF88436.1"/>
    <property type="molecule type" value="Genomic_DNA"/>
</dbReference>
<sequence>MSRYIDADEFYVSQTARCWGEPLIGTCTNDNVKLYDEIQKFPAADVVKVVRCKECKYWDAVKSPKHKGVGICAPPRKDLGGYCVRRGATNGEDFCSQGERGSRENEFR</sequence>
<name>A0A8S5U1U6_9CAUD</name>
<reference evidence="1" key="1">
    <citation type="journal article" date="2021" name="Proc. Natl. Acad. Sci. U.S.A.">
        <title>A Catalog of Tens of Thousands of Viruses from Human Metagenomes Reveals Hidden Associations with Chronic Diseases.</title>
        <authorList>
            <person name="Tisza M.J."/>
            <person name="Buck C.B."/>
        </authorList>
    </citation>
    <scope>NUCLEOTIDE SEQUENCE</scope>
    <source>
        <strain evidence="1">CtdHi7</strain>
    </source>
</reference>
<accession>A0A8S5U1U6</accession>
<evidence type="ECO:0000313" key="1">
    <source>
        <dbReference type="EMBL" id="DAF88436.1"/>
    </source>
</evidence>